<dbReference type="Pfam" id="PF02656">
    <property type="entry name" value="DUF202"/>
    <property type="match status" value="1"/>
</dbReference>
<evidence type="ECO:0000313" key="8">
    <source>
        <dbReference type="Proteomes" id="UP001597013"/>
    </source>
</evidence>
<dbReference type="Proteomes" id="UP001597013">
    <property type="component" value="Unassembled WGS sequence"/>
</dbReference>
<gene>
    <name evidence="7" type="ORF">ACFQ1Q_07655</name>
</gene>
<organism evidence="7 8">
    <name type="scientific">Winogradskyella litorisediminis</name>
    <dbReference type="NCBI Taxonomy" id="1156618"/>
    <lineage>
        <taxon>Bacteria</taxon>
        <taxon>Pseudomonadati</taxon>
        <taxon>Bacteroidota</taxon>
        <taxon>Flavobacteriia</taxon>
        <taxon>Flavobacteriales</taxon>
        <taxon>Flavobacteriaceae</taxon>
        <taxon>Winogradskyella</taxon>
    </lineage>
</organism>
<dbReference type="InterPro" id="IPR003807">
    <property type="entry name" value="DUF202"/>
</dbReference>
<name>A0ABW3N702_9FLAO</name>
<evidence type="ECO:0000256" key="4">
    <source>
        <dbReference type="ARBA" id="ARBA00023136"/>
    </source>
</evidence>
<sequence>MESLILSLTDKLAIDRTKLANERTFLAYFRTFIVFLSSGFAIIKLDMLVEIRWIGIMLIIIAPILFLIGLIRFLYVKRSITKHYSS</sequence>
<keyword evidence="3 5" id="KW-1133">Transmembrane helix</keyword>
<accession>A0ABW3N702</accession>
<dbReference type="RefSeq" id="WP_386129587.1">
    <property type="nucleotide sequence ID" value="NZ_JBHTJL010000009.1"/>
</dbReference>
<feature type="transmembrane region" description="Helical" evidence="5">
    <location>
        <begin position="25"/>
        <end position="45"/>
    </location>
</feature>
<evidence type="ECO:0000256" key="2">
    <source>
        <dbReference type="ARBA" id="ARBA00022692"/>
    </source>
</evidence>
<keyword evidence="2 5" id="KW-0812">Transmembrane</keyword>
<keyword evidence="4 5" id="KW-0472">Membrane</keyword>
<feature type="transmembrane region" description="Helical" evidence="5">
    <location>
        <begin position="51"/>
        <end position="75"/>
    </location>
</feature>
<evidence type="ECO:0000256" key="3">
    <source>
        <dbReference type="ARBA" id="ARBA00022989"/>
    </source>
</evidence>
<evidence type="ECO:0000256" key="1">
    <source>
        <dbReference type="ARBA" id="ARBA00004127"/>
    </source>
</evidence>
<keyword evidence="8" id="KW-1185">Reference proteome</keyword>
<protein>
    <submittedName>
        <fullName evidence="7">DUF202 domain-containing protein</fullName>
    </submittedName>
</protein>
<evidence type="ECO:0000256" key="5">
    <source>
        <dbReference type="SAM" id="Phobius"/>
    </source>
</evidence>
<proteinExistence type="predicted"/>
<evidence type="ECO:0000259" key="6">
    <source>
        <dbReference type="Pfam" id="PF02656"/>
    </source>
</evidence>
<comment type="subcellular location">
    <subcellularLocation>
        <location evidence="1">Endomembrane system</location>
        <topology evidence="1">Multi-pass membrane protein</topology>
    </subcellularLocation>
</comment>
<evidence type="ECO:0000313" key="7">
    <source>
        <dbReference type="EMBL" id="MFD1063118.1"/>
    </source>
</evidence>
<comment type="caution">
    <text evidence="7">The sequence shown here is derived from an EMBL/GenBank/DDBJ whole genome shotgun (WGS) entry which is preliminary data.</text>
</comment>
<dbReference type="EMBL" id="JBHTJL010000009">
    <property type="protein sequence ID" value="MFD1063118.1"/>
    <property type="molecule type" value="Genomic_DNA"/>
</dbReference>
<reference evidence="8" key="1">
    <citation type="journal article" date="2019" name="Int. J. Syst. Evol. Microbiol.">
        <title>The Global Catalogue of Microorganisms (GCM) 10K type strain sequencing project: providing services to taxonomists for standard genome sequencing and annotation.</title>
        <authorList>
            <consortium name="The Broad Institute Genomics Platform"/>
            <consortium name="The Broad Institute Genome Sequencing Center for Infectious Disease"/>
            <person name="Wu L."/>
            <person name="Ma J."/>
        </authorList>
    </citation>
    <scope>NUCLEOTIDE SEQUENCE [LARGE SCALE GENOMIC DNA]</scope>
    <source>
        <strain evidence="8">CCUG 62215</strain>
    </source>
</reference>
<feature type="domain" description="DUF202" evidence="6">
    <location>
        <begin position="16"/>
        <end position="78"/>
    </location>
</feature>